<accession>A0ABQ5JMR2</accession>
<protein>
    <recommendedName>
        <fullName evidence="4">SdpI family protein</fullName>
    </recommendedName>
</protein>
<dbReference type="Pfam" id="PF13630">
    <property type="entry name" value="SdpI"/>
    <property type="match status" value="1"/>
</dbReference>
<dbReference type="PANTHER" id="PTHR37810:SF5">
    <property type="entry name" value="IMMUNITY PROTEIN SDPI"/>
    <property type="match status" value="1"/>
</dbReference>
<keyword evidence="3" id="KW-1185">Reference proteome</keyword>
<evidence type="ECO:0008006" key="4">
    <source>
        <dbReference type="Google" id="ProtNLM"/>
    </source>
</evidence>
<organism evidence="2 3">
    <name type="scientific">Ligilactobacillus pabuli</name>
    <dbReference type="NCBI Taxonomy" id="2886039"/>
    <lineage>
        <taxon>Bacteria</taxon>
        <taxon>Bacillati</taxon>
        <taxon>Bacillota</taxon>
        <taxon>Bacilli</taxon>
        <taxon>Lactobacillales</taxon>
        <taxon>Lactobacillaceae</taxon>
        <taxon>Ligilactobacillus</taxon>
    </lineage>
</organism>
<reference evidence="2" key="1">
    <citation type="journal article" date="2022" name="Int. J. Syst. Evol. Microbiol.">
        <title>A novel species of lactic acid bacteria, Ligilactobacillus pabuli sp. nov., isolated from alfalfa silage.</title>
        <authorList>
            <person name="Tohno M."/>
            <person name="Tanizawa Y."/>
            <person name="Sawada H."/>
            <person name="Sakamoto M."/>
            <person name="Ohkuma M."/>
            <person name="Kobayashi H."/>
        </authorList>
    </citation>
    <scope>NUCLEOTIDE SEQUENCE</scope>
    <source>
        <strain evidence="2">AF129</strain>
    </source>
</reference>
<gene>
    <name evidence="2" type="ORF">LPAF129_19300</name>
</gene>
<feature type="transmembrane region" description="Helical" evidence="1">
    <location>
        <begin position="27"/>
        <end position="44"/>
    </location>
</feature>
<feature type="transmembrane region" description="Helical" evidence="1">
    <location>
        <begin position="72"/>
        <end position="90"/>
    </location>
</feature>
<feature type="transmembrane region" description="Helical" evidence="1">
    <location>
        <begin position="96"/>
        <end position="115"/>
    </location>
</feature>
<dbReference type="EMBL" id="BQXH01000023">
    <property type="protein sequence ID" value="GKS82244.1"/>
    <property type="molecule type" value="Genomic_DNA"/>
</dbReference>
<keyword evidence="1" id="KW-1133">Transmembrane helix</keyword>
<sequence length="119" mass="13777">MIPLISIIMFILIYSTALGRPINDNVMMNLTLGIVFLVLGNYMPKVKQNNVVGFRVSWTRNSQENWRRTNRLGGWLMVLGGVFLLGNMIFQFQWLWIAIVVLVVVVPLTYSYHLYRQGI</sequence>
<dbReference type="Proteomes" id="UP001055149">
    <property type="component" value="Unassembled WGS sequence"/>
</dbReference>
<dbReference type="PANTHER" id="PTHR37810">
    <property type="entry name" value="IMMUNITY PROTEIN SDPI"/>
    <property type="match status" value="1"/>
</dbReference>
<keyword evidence="1" id="KW-0812">Transmembrane</keyword>
<keyword evidence="1" id="KW-0472">Membrane</keyword>
<name>A0ABQ5JMR2_9LACO</name>
<dbReference type="InterPro" id="IPR025962">
    <property type="entry name" value="SdpI/YhfL"/>
</dbReference>
<proteinExistence type="predicted"/>
<comment type="caution">
    <text evidence="2">The sequence shown here is derived from an EMBL/GenBank/DDBJ whole genome shotgun (WGS) entry which is preliminary data.</text>
</comment>
<evidence type="ECO:0000256" key="1">
    <source>
        <dbReference type="SAM" id="Phobius"/>
    </source>
</evidence>
<evidence type="ECO:0000313" key="3">
    <source>
        <dbReference type="Proteomes" id="UP001055149"/>
    </source>
</evidence>
<evidence type="ECO:0000313" key="2">
    <source>
        <dbReference type="EMBL" id="GKS82244.1"/>
    </source>
</evidence>